<evidence type="ECO:0000313" key="2">
    <source>
        <dbReference type="Proteomes" id="UP000199663"/>
    </source>
</evidence>
<reference evidence="1 2" key="1">
    <citation type="submission" date="2016-10" db="EMBL/GenBank/DDBJ databases">
        <authorList>
            <person name="Varghese N."/>
            <person name="Submissions S."/>
        </authorList>
    </citation>
    <scope>NUCLEOTIDE SEQUENCE [LARGE SCALE GENOMIC DNA]</scope>
    <source>
        <strain evidence="1 2">DSM 17997</strain>
    </source>
</reference>
<comment type="caution">
    <text evidence="1">The sequence shown here is derived from an EMBL/GenBank/DDBJ whole genome shotgun (WGS) entry which is preliminary data.</text>
</comment>
<dbReference type="EMBL" id="FNQC01000005">
    <property type="protein sequence ID" value="SDZ06862.1"/>
    <property type="molecule type" value="Genomic_DNA"/>
</dbReference>
<accession>A0A1H3Q018</accession>
<protein>
    <submittedName>
        <fullName evidence="1">Uncharacterized protein</fullName>
    </submittedName>
</protein>
<dbReference type="Proteomes" id="UP000199663">
    <property type="component" value="Unassembled WGS sequence"/>
</dbReference>
<gene>
    <name evidence="1" type="ORF">SAMN05444412_105140</name>
</gene>
<sequence length="52" mass="5512">MRMGGKCDFGDDFTTPAGVEFGGQKKSSIGNSIVNGDIPSWIKFDSFRVGGP</sequence>
<keyword evidence="2" id="KW-1185">Reference proteome</keyword>
<evidence type="ECO:0000313" key="1">
    <source>
        <dbReference type="EMBL" id="SDZ06862.1"/>
    </source>
</evidence>
<proteinExistence type="predicted"/>
<name>A0A1H3Q018_9BACT</name>
<organism evidence="1 2">
    <name type="scientific">Rhodonellum ikkaensis</name>
    <dbReference type="NCBI Taxonomy" id="336829"/>
    <lineage>
        <taxon>Bacteria</taxon>
        <taxon>Pseudomonadati</taxon>
        <taxon>Bacteroidota</taxon>
        <taxon>Cytophagia</taxon>
        <taxon>Cytophagales</taxon>
        <taxon>Cytophagaceae</taxon>
        <taxon>Rhodonellum</taxon>
    </lineage>
</organism>